<dbReference type="Proteomes" id="UP001240697">
    <property type="component" value="Chromosome"/>
</dbReference>
<organism evidence="1 2">
    <name type="scientific">Comamonas resistens</name>
    <dbReference type="NCBI Taxonomy" id="3046670"/>
    <lineage>
        <taxon>Bacteria</taxon>
        <taxon>Pseudomonadati</taxon>
        <taxon>Pseudomonadota</taxon>
        <taxon>Betaproteobacteria</taxon>
        <taxon>Burkholderiales</taxon>
        <taxon>Comamonadaceae</taxon>
        <taxon>Comamonas</taxon>
    </lineage>
</organism>
<gene>
    <name evidence="1" type="ORF">QMY55_22230</name>
</gene>
<accession>A0ABY8SS46</accession>
<reference evidence="1 2" key="1">
    <citation type="submission" date="2023-05" db="EMBL/GenBank/DDBJ databases">
        <authorList>
            <person name="Yin Y."/>
            <person name="Lu Z."/>
        </authorList>
    </citation>
    <scope>NUCLEOTIDE SEQUENCE [LARGE SCALE GENOMIC DNA]</scope>
    <source>
        <strain evidence="1 2">ZM22</strain>
    </source>
</reference>
<dbReference type="RefSeq" id="WP_283486270.1">
    <property type="nucleotide sequence ID" value="NZ_CP125947.1"/>
</dbReference>
<sequence>MDITHPQQAITLTLPDGSQRHLNHLVTVAKVGSSNRGHGKSLEKRLMPDSSELRSRGLKVTVPHLQILAIFQKADNEKNT</sequence>
<keyword evidence="2" id="KW-1185">Reference proteome</keyword>
<evidence type="ECO:0000313" key="2">
    <source>
        <dbReference type="Proteomes" id="UP001240697"/>
    </source>
</evidence>
<protein>
    <recommendedName>
        <fullName evidence="3">HNH endonuclease</fullName>
    </recommendedName>
</protein>
<evidence type="ECO:0008006" key="3">
    <source>
        <dbReference type="Google" id="ProtNLM"/>
    </source>
</evidence>
<evidence type="ECO:0000313" key="1">
    <source>
        <dbReference type="EMBL" id="WHS65169.1"/>
    </source>
</evidence>
<proteinExistence type="predicted"/>
<name>A0ABY8SS46_9BURK</name>
<dbReference type="EMBL" id="CP125947">
    <property type="protein sequence ID" value="WHS65169.1"/>
    <property type="molecule type" value="Genomic_DNA"/>
</dbReference>